<evidence type="ECO:0000313" key="5">
    <source>
        <dbReference type="Proteomes" id="UP000426027"/>
    </source>
</evidence>
<keyword evidence="5" id="KW-1185">Reference proteome</keyword>
<dbReference type="KEGG" id="fls:GLV81_14440"/>
<organism evidence="4 5">
    <name type="scientific">Phnomibacter ginsenosidimutans</name>
    <dbReference type="NCBI Taxonomy" id="2676868"/>
    <lineage>
        <taxon>Bacteria</taxon>
        <taxon>Pseudomonadati</taxon>
        <taxon>Bacteroidota</taxon>
        <taxon>Chitinophagia</taxon>
        <taxon>Chitinophagales</taxon>
        <taxon>Chitinophagaceae</taxon>
        <taxon>Phnomibacter</taxon>
    </lineage>
</organism>
<dbReference type="AlphaFoldDB" id="A0A6I6G9S9"/>
<dbReference type="InterPro" id="IPR046342">
    <property type="entry name" value="CBS_dom_sf"/>
</dbReference>
<evidence type="ECO:0000313" key="4">
    <source>
        <dbReference type="EMBL" id="QGW29144.1"/>
    </source>
</evidence>
<dbReference type="RefSeq" id="WP_157479497.1">
    <property type="nucleotide sequence ID" value="NZ_CP046566.1"/>
</dbReference>
<dbReference type="PANTHER" id="PTHR43080">
    <property type="entry name" value="CBS DOMAIN-CONTAINING PROTEIN CBSX3, MITOCHONDRIAL"/>
    <property type="match status" value="1"/>
</dbReference>
<protein>
    <submittedName>
        <fullName evidence="4">CBS domain-containing protein</fullName>
    </submittedName>
</protein>
<sequence>MEKGAYKGIFTEHALVQKMATPGWQAAEKTVADVMDTKLPAASIDSSRHEMMQLMISHHTRYLPVFDGYRFAGVISMNNLLKAMLYPSFSLEEFFASPRGDFDAALQG</sequence>
<gene>
    <name evidence="4" type="ORF">GLV81_14440</name>
</gene>
<evidence type="ECO:0000256" key="1">
    <source>
        <dbReference type="ARBA" id="ARBA00023122"/>
    </source>
</evidence>
<reference evidence="4 5" key="1">
    <citation type="submission" date="2019-11" db="EMBL/GenBank/DDBJ databases">
        <authorList>
            <person name="Im W.T."/>
        </authorList>
    </citation>
    <scope>NUCLEOTIDE SEQUENCE [LARGE SCALE GENOMIC DNA]</scope>
    <source>
        <strain evidence="4 5">SB-02</strain>
    </source>
</reference>
<accession>A0A6I6G9S9</accession>
<feature type="domain" description="CBS" evidence="3">
    <location>
        <begin position="35"/>
        <end position="93"/>
    </location>
</feature>
<evidence type="ECO:0000256" key="2">
    <source>
        <dbReference type="PROSITE-ProRule" id="PRU00703"/>
    </source>
</evidence>
<dbReference type="PANTHER" id="PTHR43080:SF2">
    <property type="entry name" value="CBS DOMAIN-CONTAINING PROTEIN"/>
    <property type="match status" value="1"/>
</dbReference>
<dbReference type="Gene3D" id="3.10.580.10">
    <property type="entry name" value="CBS-domain"/>
    <property type="match status" value="1"/>
</dbReference>
<name>A0A6I6G9S9_9BACT</name>
<proteinExistence type="predicted"/>
<dbReference type="SUPFAM" id="SSF54631">
    <property type="entry name" value="CBS-domain pair"/>
    <property type="match status" value="1"/>
</dbReference>
<dbReference type="Pfam" id="PF00571">
    <property type="entry name" value="CBS"/>
    <property type="match status" value="1"/>
</dbReference>
<keyword evidence="1 2" id="KW-0129">CBS domain</keyword>
<dbReference type="PROSITE" id="PS51371">
    <property type="entry name" value="CBS"/>
    <property type="match status" value="1"/>
</dbReference>
<dbReference type="InterPro" id="IPR000644">
    <property type="entry name" value="CBS_dom"/>
</dbReference>
<dbReference type="InterPro" id="IPR051257">
    <property type="entry name" value="Diverse_CBS-Domain"/>
</dbReference>
<dbReference type="Proteomes" id="UP000426027">
    <property type="component" value="Chromosome"/>
</dbReference>
<evidence type="ECO:0000259" key="3">
    <source>
        <dbReference type="PROSITE" id="PS51371"/>
    </source>
</evidence>
<dbReference type="EMBL" id="CP046566">
    <property type="protein sequence ID" value="QGW29144.1"/>
    <property type="molecule type" value="Genomic_DNA"/>
</dbReference>